<gene>
    <name evidence="2" type="ORF">NCTC10801_02388</name>
</gene>
<sequence length="145" mass="16821">MKEWYTLKELLDVGGLPSTPQGIILYAKKDKWRRRRVAGVKGNIFEYYVYDMPESVQTSLGVTKETLALKQELIDEVQKENEKFLNQILSDIKNILVNNGILRIREISSTSKEEEILLSYYRNSSEQDKTTILNMVERISKTSKS</sequence>
<dbReference type="PROSITE" id="PS51702">
    <property type="entry name" value="HTH_MU"/>
    <property type="match status" value="1"/>
</dbReference>
<dbReference type="InterPro" id="IPR009061">
    <property type="entry name" value="DNA-bd_dom_put_sf"/>
</dbReference>
<dbReference type="InterPro" id="IPR003314">
    <property type="entry name" value="Mu-type_HTH"/>
</dbReference>
<proteinExistence type="predicted"/>
<evidence type="ECO:0000313" key="3">
    <source>
        <dbReference type="Proteomes" id="UP000254649"/>
    </source>
</evidence>
<dbReference type="Gene3D" id="1.10.10.10">
    <property type="entry name" value="Winged helix-like DNA-binding domain superfamily/Winged helix DNA-binding domain"/>
    <property type="match status" value="1"/>
</dbReference>
<dbReference type="Proteomes" id="UP000254649">
    <property type="component" value="Unassembled WGS sequence"/>
</dbReference>
<keyword evidence="2" id="KW-0238">DNA-binding</keyword>
<dbReference type="Pfam" id="PF02316">
    <property type="entry name" value="HTH_Tnp_Mu_1"/>
    <property type="match status" value="1"/>
</dbReference>
<protein>
    <submittedName>
        <fullName evidence="2">Mu DNA-binding domain</fullName>
    </submittedName>
</protein>
<dbReference type="InterPro" id="IPR036388">
    <property type="entry name" value="WH-like_DNA-bd_sf"/>
</dbReference>
<name>A0A380U3P9_9PAST</name>
<evidence type="ECO:0000259" key="1">
    <source>
        <dbReference type="PROSITE" id="PS51702"/>
    </source>
</evidence>
<reference evidence="2 3" key="1">
    <citation type="submission" date="2018-06" db="EMBL/GenBank/DDBJ databases">
        <authorList>
            <consortium name="Pathogen Informatics"/>
            <person name="Doyle S."/>
        </authorList>
    </citation>
    <scope>NUCLEOTIDE SEQUENCE [LARGE SCALE GENOMIC DNA]</scope>
    <source>
        <strain evidence="2 3">NCTC10801</strain>
    </source>
</reference>
<accession>A0A380U3P9</accession>
<feature type="domain" description="HTH Mu-type" evidence="1">
    <location>
        <begin position="1"/>
        <end position="68"/>
    </location>
</feature>
<keyword evidence="3" id="KW-1185">Reference proteome</keyword>
<dbReference type="EMBL" id="UFRQ01000003">
    <property type="protein sequence ID" value="SUT95104.1"/>
    <property type="molecule type" value="Genomic_DNA"/>
</dbReference>
<evidence type="ECO:0000313" key="2">
    <source>
        <dbReference type="EMBL" id="SUT95104.1"/>
    </source>
</evidence>
<dbReference type="OrthoDB" id="5676324at2"/>
<organism evidence="2 3">
    <name type="scientific">[Actinobacillus] rossii</name>
    <dbReference type="NCBI Taxonomy" id="123820"/>
    <lineage>
        <taxon>Bacteria</taxon>
        <taxon>Pseudomonadati</taxon>
        <taxon>Pseudomonadota</taxon>
        <taxon>Gammaproteobacteria</taxon>
        <taxon>Pasteurellales</taxon>
        <taxon>Pasteurellaceae</taxon>
    </lineage>
</organism>
<dbReference type="SUPFAM" id="SSF46955">
    <property type="entry name" value="Putative DNA-binding domain"/>
    <property type="match status" value="1"/>
</dbReference>
<dbReference type="AlphaFoldDB" id="A0A380U3P9"/>
<dbReference type="GO" id="GO:0003677">
    <property type="term" value="F:DNA binding"/>
    <property type="evidence" value="ECO:0007669"/>
    <property type="project" value="UniProtKB-KW"/>
</dbReference>